<gene>
    <name evidence="9" type="ORF">HK100_004515</name>
</gene>
<evidence type="ECO:0000259" key="8">
    <source>
        <dbReference type="PROSITE" id="PS50114"/>
    </source>
</evidence>
<comment type="caution">
    <text evidence="9">The sequence shown here is derived from an EMBL/GenBank/DDBJ whole genome shotgun (WGS) entry which is preliminary data.</text>
</comment>
<dbReference type="GO" id="GO:0000981">
    <property type="term" value="F:DNA-binding transcription factor activity, RNA polymerase II-specific"/>
    <property type="evidence" value="ECO:0007669"/>
    <property type="project" value="TreeGrafter"/>
</dbReference>
<dbReference type="PRINTS" id="PR00619">
    <property type="entry name" value="GATAZNFINGER"/>
</dbReference>
<protein>
    <recommendedName>
        <fullName evidence="8">GATA-type domain-containing protein</fullName>
    </recommendedName>
</protein>
<proteinExistence type="predicted"/>
<evidence type="ECO:0000256" key="2">
    <source>
        <dbReference type="ARBA" id="ARBA00022723"/>
    </source>
</evidence>
<evidence type="ECO:0000256" key="4">
    <source>
        <dbReference type="ARBA" id="ARBA00022833"/>
    </source>
</evidence>
<evidence type="ECO:0000256" key="5">
    <source>
        <dbReference type="ARBA" id="ARBA00023242"/>
    </source>
</evidence>
<keyword evidence="4" id="KW-0862">Zinc</keyword>
<dbReference type="GO" id="GO:0008270">
    <property type="term" value="F:zinc ion binding"/>
    <property type="evidence" value="ECO:0007669"/>
    <property type="project" value="UniProtKB-KW"/>
</dbReference>
<keyword evidence="3 6" id="KW-0863">Zinc-finger</keyword>
<dbReference type="SUPFAM" id="SSF57716">
    <property type="entry name" value="Glucocorticoid receptor-like (DNA-binding domain)"/>
    <property type="match status" value="1"/>
</dbReference>
<dbReference type="PANTHER" id="PTHR10071">
    <property type="entry name" value="TRANSCRIPTION FACTOR GATA FAMILY MEMBER"/>
    <property type="match status" value="1"/>
</dbReference>
<dbReference type="CDD" id="cd00202">
    <property type="entry name" value="ZnF_GATA"/>
    <property type="match status" value="1"/>
</dbReference>
<comment type="subcellular location">
    <subcellularLocation>
        <location evidence="1">Nucleus</location>
    </subcellularLocation>
</comment>
<dbReference type="Proteomes" id="UP001211907">
    <property type="component" value="Unassembled WGS sequence"/>
</dbReference>
<dbReference type="InterPro" id="IPR039355">
    <property type="entry name" value="Transcription_factor_GATA"/>
</dbReference>
<keyword evidence="2" id="KW-0479">Metal-binding</keyword>
<keyword evidence="10" id="KW-1185">Reference proteome</keyword>
<dbReference type="PROSITE" id="PS00344">
    <property type="entry name" value="GATA_ZN_FINGER_1"/>
    <property type="match status" value="1"/>
</dbReference>
<evidence type="ECO:0000256" key="6">
    <source>
        <dbReference type="PROSITE-ProRule" id="PRU00094"/>
    </source>
</evidence>
<dbReference type="GO" id="GO:0045944">
    <property type="term" value="P:positive regulation of transcription by RNA polymerase II"/>
    <property type="evidence" value="ECO:0007669"/>
    <property type="project" value="TreeGrafter"/>
</dbReference>
<accession>A0AAD5ST06</accession>
<dbReference type="PANTHER" id="PTHR10071:SF281">
    <property type="entry name" value="BOX A-BINDING FACTOR-RELATED"/>
    <property type="match status" value="1"/>
</dbReference>
<dbReference type="PROSITE" id="PS50114">
    <property type="entry name" value="GATA_ZN_FINGER_2"/>
    <property type="match status" value="1"/>
</dbReference>
<dbReference type="InterPro" id="IPR013088">
    <property type="entry name" value="Znf_NHR/GATA"/>
</dbReference>
<dbReference type="GO" id="GO:0000122">
    <property type="term" value="P:negative regulation of transcription by RNA polymerase II"/>
    <property type="evidence" value="ECO:0007669"/>
    <property type="project" value="TreeGrafter"/>
</dbReference>
<name>A0AAD5ST06_9FUNG</name>
<dbReference type="Gene3D" id="3.30.50.10">
    <property type="entry name" value="Erythroid Transcription Factor GATA-1, subunit A"/>
    <property type="match status" value="1"/>
</dbReference>
<dbReference type="AlphaFoldDB" id="A0AAD5ST06"/>
<feature type="region of interest" description="Disordered" evidence="7">
    <location>
        <begin position="87"/>
        <end position="113"/>
    </location>
</feature>
<feature type="compositionally biased region" description="Polar residues" evidence="7">
    <location>
        <begin position="87"/>
        <end position="100"/>
    </location>
</feature>
<evidence type="ECO:0000256" key="7">
    <source>
        <dbReference type="SAM" id="MobiDB-lite"/>
    </source>
</evidence>
<sequence length="249" mass="27513">MTLTALTAVDQIQSSSWIVASDGTPVPIDQKTPYEFLLSCVEDIHFSAATKCGKQGDSISYYFELISNNRVLVDSAKPLMSNNFGSISYPTDKTNANDTPPQSPHQDDQQTRRHFYKTTAQASLTPAATVAQLESESQVQQLRPLVISIKQYSTKKLSGGARKYCFNCRASDTPVWRKDEMENPICNACGIFLKLHGYARPSSFPFRKAVVQKRPGRKSGRSRLMQQKKITLSTANISVKTAVIVGGNV</sequence>
<dbReference type="GO" id="GO:0000978">
    <property type="term" value="F:RNA polymerase II cis-regulatory region sequence-specific DNA binding"/>
    <property type="evidence" value="ECO:0007669"/>
    <property type="project" value="TreeGrafter"/>
</dbReference>
<dbReference type="SMART" id="SM00401">
    <property type="entry name" value="ZnF_GATA"/>
    <property type="match status" value="1"/>
</dbReference>
<keyword evidence="5" id="KW-0539">Nucleus</keyword>
<dbReference type="InterPro" id="IPR000679">
    <property type="entry name" value="Znf_GATA"/>
</dbReference>
<evidence type="ECO:0000256" key="3">
    <source>
        <dbReference type="ARBA" id="ARBA00022771"/>
    </source>
</evidence>
<evidence type="ECO:0000313" key="9">
    <source>
        <dbReference type="EMBL" id="KAJ3101602.1"/>
    </source>
</evidence>
<reference evidence="9" key="1">
    <citation type="submission" date="2020-05" db="EMBL/GenBank/DDBJ databases">
        <title>Phylogenomic resolution of chytrid fungi.</title>
        <authorList>
            <person name="Stajich J.E."/>
            <person name="Amses K."/>
            <person name="Simmons R."/>
            <person name="Seto K."/>
            <person name="Myers J."/>
            <person name="Bonds A."/>
            <person name="Quandt C.A."/>
            <person name="Barry K."/>
            <person name="Liu P."/>
            <person name="Grigoriev I."/>
            <person name="Longcore J.E."/>
            <person name="James T.Y."/>
        </authorList>
    </citation>
    <scope>NUCLEOTIDE SEQUENCE</scope>
    <source>
        <strain evidence="9">JEL0513</strain>
    </source>
</reference>
<feature type="domain" description="GATA-type" evidence="8">
    <location>
        <begin position="165"/>
        <end position="214"/>
    </location>
</feature>
<dbReference type="Pfam" id="PF00320">
    <property type="entry name" value="GATA"/>
    <property type="match status" value="1"/>
</dbReference>
<dbReference type="EMBL" id="JADGJH010002214">
    <property type="protein sequence ID" value="KAJ3101602.1"/>
    <property type="molecule type" value="Genomic_DNA"/>
</dbReference>
<dbReference type="GO" id="GO:0005634">
    <property type="term" value="C:nucleus"/>
    <property type="evidence" value="ECO:0007669"/>
    <property type="project" value="UniProtKB-SubCell"/>
</dbReference>
<organism evidence="9 10">
    <name type="scientific">Physocladia obscura</name>
    <dbReference type="NCBI Taxonomy" id="109957"/>
    <lineage>
        <taxon>Eukaryota</taxon>
        <taxon>Fungi</taxon>
        <taxon>Fungi incertae sedis</taxon>
        <taxon>Chytridiomycota</taxon>
        <taxon>Chytridiomycota incertae sedis</taxon>
        <taxon>Chytridiomycetes</taxon>
        <taxon>Chytridiales</taxon>
        <taxon>Chytriomycetaceae</taxon>
        <taxon>Physocladia</taxon>
    </lineage>
</organism>
<evidence type="ECO:0000256" key="1">
    <source>
        <dbReference type="ARBA" id="ARBA00004123"/>
    </source>
</evidence>
<evidence type="ECO:0000313" key="10">
    <source>
        <dbReference type="Proteomes" id="UP001211907"/>
    </source>
</evidence>